<gene>
    <name evidence="2" type="ORF">TrVE_jg10344</name>
</gene>
<feature type="region of interest" description="Disordered" evidence="1">
    <location>
        <begin position="86"/>
        <end position="197"/>
    </location>
</feature>
<proteinExistence type="predicted"/>
<keyword evidence="3" id="KW-1185">Reference proteome</keyword>
<feature type="compositionally biased region" description="Basic and acidic residues" evidence="1">
    <location>
        <begin position="113"/>
        <end position="139"/>
    </location>
</feature>
<dbReference type="EMBL" id="BRXX01000163">
    <property type="protein sequence ID" value="GMH95135.1"/>
    <property type="molecule type" value="Genomic_DNA"/>
</dbReference>
<protein>
    <submittedName>
        <fullName evidence="2">Uncharacterized protein</fullName>
    </submittedName>
</protein>
<feature type="compositionally biased region" description="Basic and acidic residues" evidence="1">
    <location>
        <begin position="396"/>
        <end position="414"/>
    </location>
</feature>
<name>A0A9W7EYI1_9STRA</name>
<comment type="caution">
    <text evidence="2">The sequence shown here is derived from an EMBL/GenBank/DDBJ whole genome shotgun (WGS) entry which is preliminary data.</text>
</comment>
<evidence type="ECO:0000313" key="3">
    <source>
        <dbReference type="Proteomes" id="UP001165160"/>
    </source>
</evidence>
<dbReference type="AlphaFoldDB" id="A0A9W7EYI1"/>
<sequence length="469" mass="51152">MPKSANNGTKHYHYFNNGSGIINNSQAQDGSFTTFDPLAILKQMRESNGNGNLGNVTSVSGISRGETGVDITLPSYADFSILSTGENVKDRSTGSPNRSPKASIAKPPSKSFHYFEDGKGFKGDRDKAFYNNHPEEWKSKNGGLKADSPDRPPSPPKRDTKRRVDWNAGSGSGSNNRNGSTKLSSGTAAKAGTKAAATSINPNTLSELTHLLSLKSDLPLSTPPELQTYIHKLESSLAQATMQVSRLSASLSKLEKQHEEFKNTSKEQTKKKDASISALRANNAKLRSEVDGSYTRESGDIGVTKADQNAKGYNSFSFAKAGLSQVTKKKQPKLQEEVQLPLKKKRNSLKPSLPKAAVVKKKDKSQENKLPIVEVDIFAAQTPQAKKVLRKQQQQQERDQLDDRDAMGGDRERITTGGVFDMPVGKITSGDSKPLRSAFSRPSTGKFKEEVRVGRGGIMEFDLDITEDF</sequence>
<organism evidence="2 3">
    <name type="scientific">Triparma verrucosa</name>
    <dbReference type="NCBI Taxonomy" id="1606542"/>
    <lineage>
        <taxon>Eukaryota</taxon>
        <taxon>Sar</taxon>
        <taxon>Stramenopiles</taxon>
        <taxon>Ochrophyta</taxon>
        <taxon>Bolidophyceae</taxon>
        <taxon>Parmales</taxon>
        <taxon>Triparmaceae</taxon>
        <taxon>Triparma</taxon>
    </lineage>
</organism>
<dbReference type="Proteomes" id="UP001165160">
    <property type="component" value="Unassembled WGS sequence"/>
</dbReference>
<feature type="region of interest" description="Disordered" evidence="1">
    <location>
        <begin position="258"/>
        <end position="280"/>
    </location>
</feature>
<accession>A0A9W7EYI1</accession>
<feature type="compositionally biased region" description="Basic and acidic residues" evidence="1">
    <location>
        <begin position="258"/>
        <end position="274"/>
    </location>
</feature>
<reference evidence="3" key="1">
    <citation type="journal article" date="2023" name="Commun. Biol.">
        <title>Genome analysis of Parmales, the sister group of diatoms, reveals the evolutionary specialization of diatoms from phago-mixotrophs to photoautotrophs.</title>
        <authorList>
            <person name="Ban H."/>
            <person name="Sato S."/>
            <person name="Yoshikawa S."/>
            <person name="Yamada K."/>
            <person name="Nakamura Y."/>
            <person name="Ichinomiya M."/>
            <person name="Sato N."/>
            <person name="Blanc-Mathieu R."/>
            <person name="Endo H."/>
            <person name="Kuwata A."/>
            <person name="Ogata H."/>
        </authorList>
    </citation>
    <scope>NUCLEOTIDE SEQUENCE [LARGE SCALE GENOMIC DNA]</scope>
    <source>
        <strain evidence="3">NIES 3699</strain>
    </source>
</reference>
<feature type="compositionally biased region" description="Basic and acidic residues" evidence="1">
    <location>
        <begin position="156"/>
        <end position="165"/>
    </location>
</feature>
<evidence type="ECO:0000313" key="2">
    <source>
        <dbReference type="EMBL" id="GMH95135.1"/>
    </source>
</evidence>
<evidence type="ECO:0000256" key="1">
    <source>
        <dbReference type="SAM" id="MobiDB-lite"/>
    </source>
</evidence>
<feature type="compositionally biased region" description="Low complexity" evidence="1">
    <location>
        <begin position="167"/>
        <end position="197"/>
    </location>
</feature>
<feature type="region of interest" description="Disordered" evidence="1">
    <location>
        <begin position="390"/>
        <end position="445"/>
    </location>
</feature>